<keyword evidence="2" id="KW-0472">Membrane</keyword>
<evidence type="ECO:0000313" key="3">
    <source>
        <dbReference type="EMBL" id="MEQ2227155.1"/>
    </source>
</evidence>
<evidence type="ECO:0000256" key="2">
    <source>
        <dbReference type="SAM" id="Phobius"/>
    </source>
</evidence>
<reference evidence="3 4" key="1">
    <citation type="submission" date="2021-06" db="EMBL/GenBank/DDBJ databases">
        <authorList>
            <person name="Palmer J.M."/>
        </authorList>
    </citation>
    <scope>NUCLEOTIDE SEQUENCE [LARGE SCALE GENOMIC DNA]</scope>
    <source>
        <strain evidence="4">if_2019</strain>
        <tissue evidence="3">Muscle</tissue>
    </source>
</reference>
<feature type="region of interest" description="Disordered" evidence="1">
    <location>
        <begin position="128"/>
        <end position="152"/>
    </location>
</feature>
<organism evidence="3 4">
    <name type="scientific">Ilyodon furcidens</name>
    <name type="common">goldbreast splitfin</name>
    <dbReference type="NCBI Taxonomy" id="33524"/>
    <lineage>
        <taxon>Eukaryota</taxon>
        <taxon>Metazoa</taxon>
        <taxon>Chordata</taxon>
        <taxon>Craniata</taxon>
        <taxon>Vertebrata</taxon>
        <taxon>Euteleostomi</taxon>
        <taxon>Actinopterygii</taxon>
        <taxon>Neopterygii</taxon>
        <taxon>Teleostei</taxon>
        <taxon>Neoteleostei</taxon>
        <taxon>Acanthomorphata</taxon>
        <taxon>Ovalentaria</taxon>
        <taxon>Atherinomorphae</taxon>
        <taxon>Cyprinodontiformes</taxon>
        <taxon>Goodeidae</taxon>
        <taxon>Ilyodon</taxon>
    </lineage>
</organism>
<gene>
    <name evidence="3" type="ORF">ILYODFUR_034895</name>
</gene>
<keyword evidence="4" id="KW-1185">Reference proteome</keyword>
<feature type="transmembrane region" description="Helical" evidence="2">
    <location>
        <begin position="102"/>
        <end position="120"/>
    </location>
</feature>
<dbReference type="EMBL" id="JAHRIQ010018027">
    <property type="protein sequence ID" value="MEQ2227155.1"/>
    <property type="molecule type" value="Genomic_DNA"/>
</dbReference>
<protein>
    <submittedName>
        <fullName evidence="3">Uncharacterized protein</fullName>
    </submittedName>
</protein>
<accession>A0ABV0T2P8</accession>
<proteinExistence type="predicted"/>
<dbReference type="Proteomes" id="UP001482620">
    <property type="component" value="Unassembled WGS sequence"/>
</dbReference>
<comment type="caution">
    <text evidence="3">The sequence shown here is derived from an EMBL/GenBank/DDBJ whole genome shotgun (WGS) entry which is preliminary data.</text>
</comment>
<feature type="non-terminal residue" evidence="3">
    <location>
        <position position="152"/>
    </location>
</feature>
<sequence>MYWCCHDKDSKTKIKYTHFSISIVEKEGITTSLFMALCMSQRAQSTSYNDDVREEHMSAKKYCNSLHRLNLLFHRPNHIQHSVNFLIKKTNKLVLHPNEHMNLARFNFVVVLVLVLFRFIRDPVAGAADSVETPRRPSPQTPPPAPPGGAQG</sequence>
<name>A0ABV0T2P8_9TELE</name>
<evidence type="ECO:0000313" key="4">
    <source>
        <dbReference type="Proteomes" id="UP001482620"/>
    </source>
</evidence>
<keyword evidence="2" id="KW-1133">Transmembrane helix</keyword>
<keyword evidence="2" id="KW-0812">Transmembrane</keyword>
<feature type="compositionally biased region" description="Pro residues" evidence="1">
    <location>
        <begin position="136"/>
        <end position="152"/>
    </location>
</feature>
<evidence type="ECO:0000256" key="1">
    <source>
        <dbReference type="SAM" id="MobiDB-lite"/>
    </source>
</evidence>